<dbReference type="AlphaFoldDB" id="A0A941B164"/>
<evidence type="ECO:0000259" key="7">
    <source>
        <dbReference type="Pfam" id="PF04545"/>
    </source>
</evidence>
<sequence>MSSQANAMITPPGSVVTDVVTRAAGGDREAFASLYNEHRGEVFLFLVRRTGDRLLAEDLASETFVRALHRIETFSADRSSGRIGAWLCVIAQNLVADHFKAPQRQREVLVDDLPVPAEQSWSAEAAAMRQLDIEMAAETVTAAMATLTAYQRDCLRMRFLEGLSVSETAARLGKGAGAVRTLQFRAVATMRAVLAAEAVAA</sequence>
<dbReference type="InterPro" id="IPR013325">
    <property type="entry name" value="RNA_pol_sigma_r2"/>
</dbReference>
<dbReference type="Proteomes" id="UP000677875">
    <property type="component" value="Unassembled WGS sequence"/>
</dbReference>
<dbReference type="NCBIfam" id="TIGR02937">
    <property type="entry name" value="sigma70-ECF"/>
    <property type="match status" value="1"/>
</dbReference>
<evidence type="ECO:0000256" key="4">
    <source>
        <dbReference type="ARBA" id="ARBA00023125"/>
    </source>
</evidence>
<gene>
    <name evidence="8" type="ORF">J5Y05_14200</name>
</gene>
<reference evidence="8" key="1">
    <citation type="submission" date="2021-04" db="EMBL/GenBank/DDBJ databases">
        <title>Genome seq and assembly of Streptomyces sp. RG38.</title>
        <authorList>
            <person name="Chhetri G."/>
        </authorList>
    </citation>
    <scope>NUCLEOTIDE SEQUENCE</scope>
    <source>
        <strain evidence="8">RG38</strain>
    </source>
</reference>
<comment type="caution">
    <text evidence="8">The sequence shown here is derived from an EMBL/GenBank/DDBJ whole genome shotgun (WGS) entry which is preliminary data.</text>
</comment>
<dbReference type="GO" id="GO:0006352">
    <property type="term" value="P:DNA-templated transcription initiation"/>
    <property type="evidence" value="ECO:0007669"/>
    <property type="project" value="InterPro"/>
</dbReference>
<dbReference type="PANTHER" id="PTHR43133:SF57">
    <property type="entry name" value="RNA POLYMERASE SIGMA-70 FACTOR"/>
    <property type="match status" value="1"/>
</dbReference>
<dbReference type="SUPFAM" id="SSF88659">
    <property type="entry name" value="Sigma3 and sigma4 domains of RNA polymerase sigma factors"/>
    <property type="match status" value="1"/>
</dbReference>
<keyword evidence="3" id="KW-0731">Sigma factor</keyword>
<dbReference type="RefSeq" id="WP_210872196.1">
    <property type="nucleotide sequence ID" value="NZ_JAGPNL010000003.1"/>
</dbReference>
<dbReference type="InterPro" id="IPR036388">
    <property type="entry name" value="WH-like_DNA-bd_sf"/>
</dbReference>
<feature type="domain" description="RNA polymerase sigma-70 region 4" evidence="7">
    <location>
        <begin position="143"/>
        <end position="191"/>
    </location>
</feature>
<dbReference type="Gene3D" id="1.10.10.10">
    <property type="entry name" value="Winged helix-like DNA-binding domain superfamily/Winged helix DNA-binding domain"/>
    <property type="match status" value="1"/>
</dbReference>
<keyword evidence="4" id="KW-0238">DNA-binding</keyword>
<dbReference type="Pfam" id="PF04542">
    <property type="entry name" value="Sigma70_r2"/>
    <property type="match status" value="1"/>
</dbReference>
<dbReference type="GO" id="GO:0003677">
    <property type="term" value="F:DNA binding"/>
    <property type="evidence" value="ECO:0007669"/>
    <property type="project" value="UniProtKB-KW"/>
</dbReference>
<dbReference type="Pfam" id="PF04545">
    <property type="entry name" value="Sigma70_r4"/>
    <property type="match status" value="1"/>
</dbReference>
<evidence type="ECO:0000313" key="9">
    <source>
        <dbReference type="Proteomes" id="UP000677875"/>
    </source>
</evidence>
<dbReference type="PANTHER" id="PTHR43133">
    <property type="entry name" value="RNA POLYMERASE ECF-TYPE SIGMA FACTO"/>
    <property type="match status" value="1"/>
</dbReference>
<keyword evidence="9" id="KW-1185">Reference proteome</keyword>
<evidence type="ECO:0000256" key="1">
    <source>
        <dbReference type="ARBA" id="ARBA00010641"/>
    </source>
</evidence>
<evidence type="ECO:0000259" key="6">
    <source>
        <dbReference type="Pfam" id="PF04542"/>
    </source>
</evidence>
<dbReference type="InterPro" id="IPR007630">
    <property type="entry name" value="RNA_pol_sigma70_r4"/>
</dbReference>
<organism evidence="8 9">
    <name type="scientific">Streptomyces tagetis</name>
    <dbReference type="NCBI Taxonomy" id="2820809"/>
    <lineage>
        <taxon>Bacteria</taxon>
        <taxon>Bacillati</taxon>
        <taxon>Actinomycetota</taxon>
        <taxon>Actinomycetes</taxon>
        <taxon>Kitasatosporales</taxon>
        <taxon>Streptomycetaceae</taxon>
        <taxon>Streptomyces</taxon>
    </lineage>
</organism>
<dbReference type="InterPro" id="IPR007627">
    <property type="entry name" value="RNA_pol_sigma70_r2"/>
</dbReference>
<dbReference type="SUPFAM" id="SSF88946">
    <property type="entry name" value="Sigma2 domain of RNA polymerase sigma factors"/>
    <property type="match status" value="1"/>
</dbReference>
<dbReference type="Gene3D" id="1.10.1740.10">
    <property type="match status" value="1"/>
</dbReference>
<proteinExistence type="inferred from homology"/>
<dbReference type="EMBL" id="JAGPNL010000003">
    <property type="protein sequence ID" value="MBQ0827651.1"/>
    <property type="molecule type" value="Genomic_DNA"/>
</dbReference>
<keyword evidence="5" id="KW-0804">Transcription</keyword>
<dbReference type="CDD" id="cd06171">
    <property type="entry name" value="Sigma70_r4"/>
    <property type="match status" value="1"/>
</dbReference>
<dbReference type="InterPro" id="IPR039425">
    <property type="entry name" value="RNA_pol_sigma-70-like"/>
</dbReference>
<dbReference type="InterPro" id="IPR013324">
    <property type="entry name" value="RNA_pol_sigma_r3/r4-like"/>
</dbReference>
<evidence type="ECO:0000256" key="2">
    <source>
        <dbReference type="ARBA" id="ARBA00023015"/>
    </source>
</evidence>
<evidence type="ECO:0000256" key="5">
    <source>
        <dbReference type="ARBA" id="ARBA00023163"/>
    </source>
</evidence>
<name>A0A941B164_9ACTN</name>
<evidence type="ECO:0000256" key="3">
    <source>
        <dbReference type="ARBA" id="ARBA00023082"/>
    </source>
</evidence>
<comment type="similarity">
    <text evidence="1">Belongs to the sigma-70 factor family. ECF subfamily.</text>
</comment>
<accession>A0A941B164</accession>
<evidence type="ECO:0000313" key="8">
    <source>
        <dbReference type="EMBL" id="MBQ0827651.1"/>
    </source>
</evidence>
<dbReference type="InterPro" id="IPR014284">
    <property type="entry name" value="RNA_pol_sigma-70_dom"/>
</dbReference>
<protein>
    <submittedName>
        <fullName evidence="8">Sigma-70 family RNA polymerase sigma factor</fullName>
    </submittedName>
</protein>
<feature type="domain" description="RNA polymerase sigma-70 region 2" evidence="6">
    <location>
        <begin position="34"/>
        <end position="103"/>
    </location>
</feature>
<dbReference type="GO" id="GO:0016987">
    <property type="term" value="F:sigma factor activity"/>
    <property type="evidence" value="ECO:0007669"/>
    <property type="project" value="UniProtKB-KW"/>
</dbReference>
<keyword evidence="2" id="KW-0805">Transcription regulation</keyword>